<feature type="binding site" evidence="8">
    <location>
        <position position="87"/>
    </location>
    <ligand>
        <name>FAD</name>
        <dbReference type="ChEBI" id="CHEBI:57692"/>
    </ligand>
</feature>
<dbReference type="PANTHER" id="PTHR43014:SF2">
    <property type="entry name" value="MERCURIC REDUCTASE"/>
    <property type="match status" value="1"/>
</dbReference>
<evidence type="ECO:0000313" key="14">
    <source>
        <dbReference type="Proteomes" id="UP000438345"/>
    </source>
</evidence>
<sequence>MFQNSSSEVNVLPMDEHNQKLVNYVHPADWLNPQPQDCYDLVVIGAGTAGLVVAAGAAGLDIGLKVALVEKHLMGGDCLNFGCIPSKCLIRSSRIIGEIEKAKKLGINIGDTRVDFAGVMTRMRQIRADISPHDSVQRFQKLGIDVFLGSARFLGQNAVAVAGKTLAYKKAVIATGARAFHPDIPGLKEAGFYTNETIFSLTELPPRLAVIGGGPLGCELAQAFQRLGAQVILFHNHSHLLNKEDQEAAEIIENTLLREGMQLILSCQIERVTKNEQGKTIEYTSNGQGATIPVDEILVAAGREPNVSGLNLEAVAVEYDTRRGVKVNDYLQTTNPKIYAAGDICMDWKFTHAADAAARIVIKNTLFSPFGFGRNKLSNLVMPWVTYTNPEIARVGMDEKQAQTRGLATNTIKIPLSIVDRAITDGETAGFFKIIHKQGSDQILGATIVASHAGEMISEITTAMVAKIGLSKLSTVIHPYPTQAEAIKKAADAYRRTLLTPNSKKLLELLTKLSG</sequence>
<evidence type="ECO:0000256" key="4">
    <source>
        <dbReference type="ARBA" id="ARBA00022857"/>
    </source>
</evidence>
<evidence type="ECO:0000259" key="12">
    <source>
        <dbReference type="Pfam" id="PF07992"/>
    </source>
</evidence>
<dbReference type="Pfam" id="PF07992">
    <property type="entry name" value="Pyr_redox_2"/>
    <property type="match status" value="1"/>
</dbReference>
<dbReference type="PRINTS" id="PR00411">
    <property type="entry name" value="PNDRDTASEI"/>
</dbReference>
<dbReference type="InterPro" id="IPR004099">
    <property type="entry name" value="Pyr_nucl-diS_OxRdtase_dimer"/>
</dbReference>
<dbReference type="RefSeq" id="WP_158198720.1">
    <property type="nucleotide sequence ID" value="NZ_CP046973.1"/>
</dbReference>
<keyword evidence="3 8" id="KW-0274">FAD</keyword>
<feature type="domain" description="Pyridine nucleotide-disulphide oxidoreductase dimerisation" evidence="11">
    <location>
        <begin position="382"/>
        <end position="491"/>
    </location>
</feature>
<comment type="cofactor">
    <cofactor evidence="8">
        <name>FAD</name>
        <dbReference type="ChEBI" id="CHEBI:57692"/>
    </cofactor>
    <text evidence="8">Binds 1 FAD per subunit.</text>
</comment>
<name>A0A857CYU2_MICAE</name>
<dbReference type="FunFam" id="3.30.390.30:FF:000001">
    <property type="entry name" value="Dihydrolipoyl dehydrogenase"/>
    <property type="match status" value="1"/>
</dbReference>
<evidence type="ECO:0000256" key="6">
    <source>
        <dbReference type="ARBA" id="ARBA00023157"/>
    </source>
</evidence>
<dbReference type="InterPro" id="IPR001100">
    <property type="entry name" value="Pyr_nuc-diS_OxRdtase"/>
</dbReference>
<dbReference type="PANTHER" id="PTHR43014">
    <property type="entry name" value="MERCURIC REDUCTASE"/>
    <property type="match status" value="1"/>
</dbReference>
<dbReference type="FunFam" id="3.50.50.60:FF:000379">
    <property type="entry name" value="Mercuric reductase"/>
    <property type="match status" value="1"/>
</dbReference>
<evidence type="ECO:0000259" key="11">
    <source>
        <dbReference type="Pfam" id="PF02852"/>
    </source>
</evidence>
<feature type="domain" description="FAD/NAD(P)-binding" evidence="12">
    <location>
        <begin position="39"/>
        <end position="356"/>
    </location>
</feature>
<dbReference type="InterPro" id="IPR036188">
    <property type="entry name" value="FAD/NAD-bd_sf"/>
</dbReference>
<evidence type="ECO:0000256" key="3">
    <source>
        <dbReference type="ARBA" id="ARBA00022827"/>
    </source>
</evidence>
<dbReference type="GO" id="GO:0016668">
    <property type="term" value="F:oxidoreductase activity, acting on a sulfur group of donors, NAD(P) as acceptor"/>
    <property type="evidence" value="ECO:0007669"/>
    <property type="project" value="InterPro"/>
</dbReference>
<dbReference type="SUPFAM" id="SSF55424">
    <property type="entry name" value="FAD/NAD-linked reductases, dimerisation (C-terminal) domain"/>
    <property type="match status" value="1"/>
</dbReference>
<keyword evidence="2 10" id="KW-0285">Flavoprotein</keyword>
<comment type="similarity">
    <text evidence="1 10">Belongs to the class-I pyridine nucleotide-disulfide oxidoreductase family.</text>
</comment>
<keyword evidence="6" id="KW-1015">Disulfide bond</keyword>
<keyword evidence="8" id="KW-0547">Nucleotide-binding</keyword>
<dbReference type="Proteomes" id="UP000438345">
    <property type="component" value="Chromosome"/>
</dbReference>
<dbReference type="PROSITE" id="PS00076">
    <property type="entry name" value="PYRIDINE_REDOX_1"/>
    <property type="match status" value="1"/>
</dbReference>
<dbReference type="Gene3D" id="3.50.50.60">
    <property type="entry name" value="FAD/NAD(P)-binding domain"/>
    <property type="match status" value="2"/>
</dbReference>
<dbReference type="PIRSF" id="PIRSF000350">
    <property type="entry name" value="Mercury_reductase_MerA"/>
    <property type="match status" value="1"/>
</dbReference>
<dbReference type="GO" id="GO:0050660">
    <property type="term" value="F:flavin adenine dinucleotide binding"/>
    <property type="evidence" value="ECO:0007669"/>
    <property type="project" value="TreeGrafter"/>
</dbReference>
<evidence type="ECO:0000256" key="2">
    <source>
        <dbReference type="ARBA" id="ARBA00022630"/>
    </source>
</evidence>
<keyword evidence="7 10" id="KW-0676">Redox-active center</keyword>
<dbReference type="InterPro" id="IPR023753">
    <property type="entry name" value="FAD/NAD-binding_dom"/>
</dbReference>
<evidence type="ECO:0000256" key="9">
    <source>
        <dbReference type="PIRSR" id="PIRSR000350-4"/>
    </source>
</evidence>
<feature type="disulfide bond" description="Redox-active" evidence="9">
    <location>
        <begin position="78"/>
        <end position="83"/>
    </location>
</feature>
<dbReference type="NCBIfam" id="NF004991">
    <property type="entry name" value="PRK06370.1-3"/>
    <property type="match status" value="1"/>
</dbReference>
<protein>
    <submittedName>
        <fullName evidence="13">FAD-containing oxidoreductase</fullName>
    </submittedName>
</protein>
<dbReference type="InterPro" id="IPR012999">
    <property type="entry name" value="Pyr_OxRdtase_I_AS"/>
</dbReference>
<dbReference type="InterPro" id="IPR016156">
    <property type="entry name" value="FAD/NAD-linked_Rdtase_dimer_sf"/>
</dbReference>
<keyword evidence="8" id="KW-0520">NAD</keyword>
<evidence type="ECO:0000256" key="10">
    <source>
        <dbReference type="RuleBase" id="RU003691"/>
    </source>
</evidence>
<evidence type="ECO:0000256" key="1">
    <source>
        <dbReference type="ARBA" id="ARBA00007532"/>
    </source>
</evidence>
<gene>
    <name evidence="13" type="ORF">GQR42_02120</name>
</gene>
<keyword evidence="4" id="KW-0521">NADP</keyword>
<dbReference type="Pfam" id="PF02852">
    <property type="entry name" value="Pyr_redox_dim"/>
    <property type="match status" value="1"/>
</dbReference>
<evidence type="ECO:0000256" key="8">
    <source>
        <dbReference type="PIRSR" id="PIRSR000350-3"/>
    </source>
</evidence>
<keyword evidence="5 10" id="KW-0560">Oxidoreductase</keyword>
<evidence type="ECO:0000256" key="5">
    <source>
        <dbReference type="ARBA" id="ARBA00023002"/>
    </source>
</evidence>
<dbReference type="AlphaFoldDB" id="A0A857CYU2"/>
<dbReference type="PRINTS" id="PR00368">
    <property type="entry name" value="FADPNR"/>
</dbReference>
<proteinExistence type="inferred from homology"/>
<feature type="binding site" evidence="8">
    <location>
        <position position="302"/>
    </location>
    <ligand>
        <name>NAD(+)</name>
        <dbReference type="ChEBI" id="CHEBI:57540"/>
    </ligand>
</feature>
<evidence type="ECO:0000256" key="7">
    <source>
        <dbReference type="ARBA" id="ARBA00023284"/>
    </source>
</evidence>
<reference evidence="13 14" key="1">
    <citation type="submission" date="2019-12" db="EMBL/GenBank/DDBJ databases">
        <title>Complete genome sequence of Microcystis aeruginosa strain FD4.</title>
        <authorList>
            <person name="Urakawa H."/>
        </authorList>
    </citation>
    <scope>NUCLEOTIDE SEQUENCE [LARGE SCALE GENOMIC DNA]</scope>
    <source>
        <strain evidence="13 14">FD4</strain>
    </source>
</reference>
<dbReference type="GO" id="GO:0003955">
    <property type="term" value="F:NAD(P)H dehydrogenase (quinone) activity"/>
    <property type="evidence" value="ECO:0007669"/>
    <property type="project" value="TreeGrafter"/>
</dbReference>
<accession>A0A857CYU2</accession>
<feature type="binding site" evidence="8">
    <location>
        <position position="343"/>
    </location>
    <ligand>
        <name>FAD</name>
        <dbReference type="ChEBI" id="CHEBI:57692"/>
    </ligand>
</feature>
<dbReference type="SUPFAM" id="SSF51905">
    <property type="entry name" value="FAD/NAD(P)-binding domain"/>
    <property type="match status" value="1"/>
</dbReference>
<evidence type="ECO:0000313" key="13">
    <source>
        <dbReference type="EMBL" id="QGZ88591.1"/>
    </source>
</evidence>
<organism evidence="13 14">
    <name type="scientific">Microcystis aeruginosa FD4</name>
    <dbReference type="NCBI Taxonomy" id="2686288"/>
    <lineage>
        <taxon>Bacteria</taxon>
        <taxon>Bacillati</taxon>
        <taxon>Cyanobacteriota</taxon>
        <taxon>Cyanophyceae</taxon>
        <taxon>Oscillatoriophycideae</taxon>
        <taxon>Chroococcales</taxon>
        <taxon>Microcystaceae</taxon>
        <taxon>Microcystis</taxon>
    </lineage>
</organism>
<dbReference type="Gene3D" id="3.30.390.30">
    <property type="match status" value="1"/>
</dbReference>
<dbReference type="EMBL" id="CP046973">
    <property type="protein sequence ID" value="QGZ88591.1"/>
    <property type="molecule type" value="Genomic_DNA"/>
</dbReference>
<feature type="binding site" evidence="8">
    <location>
        <begin position="212"/>
        <end position="219"/>
    </location>
    <ligand>
        <name>NAD(+)</name>
        <dbReference type="ChEBI" id="CHEBI:57540"/>
    </ligand>
</feature>